<feature type="transmembrane region" description="Helical" evidence="9">
    <location>
        <begin position="205"/>
        <end position="223"/>
    </location>
</feature>
<dbReference type="PANTHER" id="PTHR30588">
    <property type="entry name" value="BRANCHED-CHAIN AMINO ACID TRANSPORT SYSTEM 2 CARRIER PROTEIN"/>
    <property type="match status" value="1"/>
</dbReference>
<evidence type="ECO:0000256" key="9">
    <source>
        <dbReference type="RuleBase" id="RU362122"/>
    </source>
</evidence>
<dbReference type="RefSeq" id="WP_075445865.1">
    <property type="nucleotide sequence ID" value="NZ_FOQK01000047.1"/>
</dbReference>
<dbReference type="PANTHER" id="PTHR30588:SF0">
    <property type="entry name" value="BRANCHED-CHAIN AMINO ACID PERMEASE BRNQ"/>
    <property type="match status" value="1"/>
</dbReference>
<feature type="transmembrane region" description="Helical" evidence="9">
    <location>
        <begin position="78"/>
        <end position="99"/>
    </location>
</feature>
<gene>
    <name evidence="10" type="ORF">SAMN04487861_1473</name>
</gene>
<name>A0A1I3IFH8_SELRU</name>
<evidence type="ECO:0000256" key="2">
    <source>
        <dbReference type="ARBA" id="ARBA00008540"/>
    </source>
</evidence>
<feature type="transmembrane region" description="Helical" evidence="9">
    <location>
        <begin position="235"/>
        <end position="257"/>
    </location>
</feature>
<organism evidence="10 11">
    <name type="scientific">Selenomonas ruminantium</name>
    <dbReference type="NCBI Taxonomy" id="971"/>
    <lineage>
        <taxon>Bacteria</taxon>
        <taxon>Bacillati</taxon>
        <taxon>Bacillota</taxon>
        <taxon>Negativicutes</taxon>
        <taxon>Selenomonadales</taxon>
        <taxon>Selenomonadaceae</taxon>
        <taxon>Selenomonas</taxon>
    </lineage>
</organism>
<dbReference type="GO" id="GO:0015188">
    <property type="term" value="F:L-isoleucine transmembrane transporter activity"/>
    <property type="evidence" value="ECO:0007669"/>
    <property type="project" value="TreeGrafter"/>
</dbReference>
<sequence>MKTKLTWGETLSITSMLFGLFFGAGNLIFPAYLGQEAGSNIYPALLGFLITGVGMPMMTVAALGITGSDGLLDLSQKAGRHFGYIFTCALYLTIGPFFASPRCVTVPFEIGAKALLPAGCNEQLALLLFSLAFMAAALWFSLRPGKILTWTGKILTPIFLVILGILLFTALTHPAATISSFAPTGAYQQSPVLQGLLDGYNTMDTLAGLAFGIIVVDVIRKLGIEAPGAIAKNTVKAGIFSCALMGVIYILVAMAGAGSRGYGEPSANGGAVLATISAHYFSDGGAALLAFIVLFACLKTVIGLITSCSEAFVKMFPGKATYNQLAIGFALITFLIANVGLSAIIQFSIPVLMMLYPIAIMLTLTSLAGHFFGCDRLVTRSAMTAVILSSVFDFIKALPPTWLSVTHLDGFVAWLATVLPFFAQGFGWICPAILGLLLGFALKLLRPKQLSAGKLEE</sequence>
<dbReference type="NCBIfam" id="TIGR00796">
    <property type="entry name" value="livcs"/>
    <property type="match status" value="1"/>
</dbReference>
<evidence type="ECO:0000313" key="11">
    <source>
        <dbReference type="Proteomes" id="UP000183639"/>
    </source>
</evidence>
<dbReference type="Proteomes" id="UP000183639">
    <property type="component" value="Unassembled WGS sequence"/>
</dbReference>
<feature type="transmembrane region" description="Helical" evidence="9">
    <location>
        <begin position="287"/>
        <end position="313"/>
    </location>
</feature>
<keyword evidence="3 9" id="KW-0813">Transport</keyword>
<comment type="similarity">
    <text evidence="2 9">Belongs to the branched chain amino acid transporter family.</text>
</comment>
<dbReference type="GO" id="GO:0005304">
    <property type="term" value="F:L-valine transmembrane transporter activity"/>
    <property type="evidence" value="ECO:0007669"/>
    <property type="project" value="TreeGrafter"/>
</dbReference>
<feature type="transmembrane region" description="Helical" evidence="9">
    <location>
        <begin position="124"/>
        <end position="142"/>
    </location>
</feature>
<evidence type="ECO:0000256" key="7">
    <source>
        <dbReference type="ARBA" id="ARBA00022989"/>
    </source>
</evidence>
<evidence type="ECO:0000256" key="4">
    <source>
        <dbReference type="ARBA" id="ARBA00022475"/>
    </source>
</evidence>
<evidence type="ECO:0000256" key="1">
    <source>
        <dbReference type="ARBA" id="ARBA00004651"/>
    </source>
</evidence>
<feature type="transmembrane region" description="Helical" evidence="9">
    <location>
        <begin position="45"/>
        <end position="66"/>
    </location>
</feature>
<accession>A0A1I3IFH8</accession>
<dbReference type="GO" id="GO:0015818">
    <property type="term" value="P:isoleucine transport"/>
    <property type="evidence" value="ECO:0007669"/>
    <property type="project" value="TreeGrafter"/>
</dbReference>
<dbReference type="Gene3D" id="1.20.1740.10">
    <property type="entry name" value="Amino acid/polyamine transporter I"/>
    <property type="match status" value="1"/>
</dbReference>
<feature type="transmembrane region" description="Helical" evidence="9">
    <location>
        <begin position="325"/>
        <end position="349"/>
    </location>
</feature>
<dbReference type="GO" id="GO:0005886">
    <property type="term" value="C:plasma membrane"/>
    <property type="evidence" value="ECO:0007669"/>
    <property type="project" value="UniProtKB-SubCell"/>
</dbReference>
<feature type="transmembrane region" description="Helical" evidence="9">
    <location>
        <begin position="355"/>
        <end position="373"/>
    </location>
</feature>
<dbReference type="InterPro" id="IPR004685">
    <property type="entry name" value="Brnchd-chn_aa_trnsp_Livcs"/>
</dbReference>
<comment type="subcellular location">
    <subcellularLocation>
        <location evidence="1 9">Cell membrane</location>
        <topology evidence="1 9">Multi-pass membrane protein</topology>
    </subcellularLocation>
</comment>
<proteinExistence type="inferred from homology"/>
<evidence type="ECO:0000313" key="10">
    <source>
        <dbReference type="EMBL" id="SFI46577.1"/>
    </source>
</evidence>
<dbReference type="AlphaFoldDB" id="A0A1I3IFH8"/>
<dbReference type="GO" id="GO:0015190">
    <property type="term" value="F:L-leucine transmembrane transporter activity"/>
    <property type="evidence" value="ECO:0007669"/>
    <property type="project" value="TreeGrafter"/>
</dbReference>
<dbReference type="Pfam" id="PF05525">
    <property type="entry name" value="Branch_AA_trans"/>
    <property type="match status" value="1"/>
</dbReference>
<keyword evidence="8 9" id="KW-0472">Membrane</keyword>
<keyword evidence="6 9" id="KW-0029">Amino-acid transport</keyword>
<keyword evidence="4" id="KW-1003">Cell membrane</keyword>
<comment type="function">
    <text evidence="9">Component of the transport system for branched-chain amino acids.</text>
</comment>
<dbReference type="EMBL" id="FOQK01000047">
    <property type="protein sequence ID" value="SFI46577.1"/>
    <property type="molecule type" value="Genomic_DNA"/>
</dbReference>
<keyword evidence="7 9" id="KW-1133">Transmembrane helix</keyword>
<protein>
    <recommendedName>
        <fullName evidence="9">Branched-chain amino acid transport system carrier protein</fullName>
    </recommendedName>
</protein>
<evidence type="ECO:0000256" key="6">
    <source>
        <dbReference type="ARBA" id="ARBA00022970"/>
    </source>
</evidence>
<dbReference type="GO" id="GO:0015820">
    <property type="term" value="P:L-leucine transport"/>
    <property type="evidence" value="ECO:0007669"/>
    <property type="project" value="TreeGrafter"/>
</dbReference>
<evidence type="ECO:0000256" key="3">
    <source>
        <dbReference type="ARBA" id="ARBA00022448"/>
    </source>
</evidence>
<dbReference type="OrthoDB" id="9783920at2"/>
<evidence type="ECO:0000256" key="5">
    <source>
        <dbReference type="ARBA" id="ARBA00022692"/>
    </source>
</evidence>
<evidence type="ECO:0000256" key="8">
    <source>
        <dbReference type="ARBA" id="ARBA00023136"/>
    </source>
</evidence>
<feature type="transmembrane region" description="Helical" evidence="9">
    <location>
        <begin position="425"/>
        <end position="445"/>
    </location>
</feature>
<keyword evidence="5 9" id="KW-0812">Transmembrane</keyword>
<feature type="transmembrane region" description="Helical" evidence="9">
    <location>
        <begin position="154"/>
        <end position="171"/>
    </location>
</feature>
<feature type="transmembrane region" description="Helical" evidence="9">
    <location>
        <begin position="12"/>
        <end position="33"/>
    </location>
</feature>
<reference evidence="10 11" key="1">
    <citation type="submission" date="2016-10" db="EMBL/GenBank/DDBJ databases">
        <authorList>
            <person name="de Groot N.N."/>
        </authorList>
    </citation>
    <scope>NUCLEOTIDE SEQUENCE [LARGE SCALE GENOMIC DNA]</scope>
    <source>
        <strain evidence="10 11">Z108</strain>
    </source>
</reference>
<feature type="transmembrane region" description="Helical" evidence="9">
    <location>
        <begin position="385"/>
        <end position="405"/>
    </location>
</feature>